<dbReference type="Pfam" id="PF12895">
    <property type="entry name" value="ANAPC3"/>
    <property type="match status" value="1"/>
</dbReference>
<dbReference type="PANTHER" id="PTHR14781:SF0">
    <property type="entry name" value="INTRAFLAGELLAR TRANSPORT PROTEIN 56"/>
    <property type="match status" value="1"/>
</dbReference>
<evidence type="ECO:0000256" key="4">
    <source>
        <dbReference type="ARBA" id="ARBA00022737"/>
    </source>
</evidence>
<evidence type="ECO:0000313" key="7">
    <source>
        <dbReference type="EMBL" id="CAD1479880.1"/>
    </source>
</evidence>
<dbReference type="EMBL" id="CAJDYZ010011708">
    <property type="protein sequence ID" value="CAD1479880.1"/>
    <property type="molecule type" value="Genomic_DNA"/>
</dbReference>
<dbReference type="PANTHER" id="PTHR14781">
    <property type="entry name" value="INTRAFLAGELLAR TRANSPORT PROTEIN 56"/>
    <property type="match status" value="1"/>
</dbReference>
<dbReference type="Pfam" id="PF13174">
    <property type="entry name" value="TPR_6"/>
    <property type="match status" value="1"/>
</dbReference>
<evidence type="ECO:0000256" key="6">
    <source>
        <dbReference type="ARBA" id="ARBA00023273"/>
    </source>
</evidence>
<dbReference type="GO" id="GO:0097546">
    <property type="term" value="C:ciliary base"/>
    <property type="evidence" value="ECO:0007669"/>
    <property type="project" value="TreeGrafter"/>
</dbReference>
<dbReference type="InterPro" id="IPR030511">
    <property type="entry name" value="TTC26"/>
</dbReference>
<dbReference type="Proteomes" id="UP000752696">
    <property type="component" value="Unassembled WGS sequence"/>
</dbReference>
<dbReference type="GO" id="GO:0036064">
    <property type="term" value="C:ciliary basal body"/>
    <property type="evidence" value="ECO:0007669"/>
    <property type="project" value="TreeGrafter"/>
</dbReference>
<comment type="subcellular location">
    <subcellularLocation>
        <location evidence="1">Cell projection</location>
        <location evidence="1">Cilium</location>
    </subcellularLocation>
</comment>
<keyword evidence="6" id="KW-0966">Cell projection</keyword>
<dbReference type="FunFam" id="1.25.40.10:FF:000233">
    <property type="entry name" value="Tetratricopeptide repeat domain 26"/>
    <property type="match status" value="1"/>
</dbReference>
<accession>A0A6V7HGM6</accession>
<dbReference type="GO" id="GO:0035720">
    <property type="term" value="P:intraciliary anterograde transport"/>
    <property type="evidence" value="ECO:0007669"/>
    <property type="project" value="TreeGrafter"/>
</dbReference>
<evidence type="ECO:0000256" key="2">
    <source>
        <dbReference type="ARBA" id="ARBA00007834"/>
    </source>
</evidence>
<comment type="similarity">
    <text evidence="2">Belongs to the IFT56 family.</text>
</comment>
<name>A0A6V7HGM6_9HYME</name>
<keyword evidence="5" id="KW-0802">TPR repeat</keyword>
<dbReference type="Gene3D" id="1.25.40.10">
    <property type="entry name" value="Tetratricopeptide repeat domain"/>
    <property type="match status" value="3"/>
</dbReference>
<evidence type="ECO:0000256" key="5">
    <source>
        <dbReference type="ARBA" id="ARBA00022803"/>
    </source>
</evidence>
<sequence length="541" mass="62759">ILSRAKPASSEGVRRSASEKRIPKLEEFLEKRDYTGALTLLEFSNTSETLKSESWIGYCAFHLGDYRRAATIYENLRKKDETPADTSTNLACCYFYLGMYPEAQKILEDAPHSKLKNRLLFHLAHKMGNEAKLMEYHHMLEDVIEDQLSLASIHYLRAHYQEAIDVYKKILLENRDYFALNVYVALCYYKLDYYDVAQEVLQVYLQKYPDSAIAINLKACNHFRLYNGNAAQNEMKQLIDKMSNSFSFSHDLIRHNTVVFKGGEGALQILPNLVDVIPEARLNLVIYYLKQDDVREAFELIKDLEPAVPQEYILKGIVNAVMGQETNSRDNIKTAQQYFQLVGSSASECDTIPGRQCMASCFFLYRQFEEVLVYLNSIKTYFSNEDNFNFNYAQAQTAAGYFKEAEEAFLNIKNEKYKNDYIYINIMNKKPQLAWDLYLKMDTTTESFNLLQLIANDCYKVGEFWYAAKAFDMLERMDPSPENWEGKRGACCGTFQYIVAEKQPKELLPEIVQLLKNTSNSQVEQIIRVMRKWGKDNRINC</sequence>
<dbReference type="SUPFAM" id="SSF48452">
    <property type="entry name" value="TPR-like"/>
    <property type="match status" value="1"/>
</dbReference>
<dbReference type="OrthoDB" id="95390at2759"/>
<feature type="non-terminal residue" evidence="7">
    <location>
        <position position="1"/>
    </location>
</feature>
<keyword evidence="4" id="KW-0677">Repeat</keyword>
<evidence type="ECO:0000256" key="3">
    <source>
        <dbReference type="ARBA" id="ARBA00019387"/>
    </source>
</evidence>
<evidence type="ECO:0000256" key="1">
    <source>
        <dbReference type="ARBA" id="ARBA00004138"/>
    </source>
</evidence>
<proteinExistence type="inferred from homology"/>
<dbReference type="InterPro" id="IPR011990">
    <property type="entry name" value="TPR-like_helical_dom_sf"/>
</dbReference>
<dbReference type="InterPro" id="IPR019734">
    <property type="entry name" value="TPR_rpt"/>
</dbReference>
<protein>
    <recommendedName>
        <fullName evidence="3">Intraflagellar transport protein 56</fullName>
    </recommendedName>
</protein>
<dbReference type="GO" id="GO:0030992">
    <property type="term" value="C:intraciliary transport particle B"/>
    <property type="evidence" value="ECO:0007669"/>
    <property type="project" value="TreeGrafter"/>
</dbReference>
<dbReference type="AlphaFoldDB" id="A0A6V7HGM6"/>
<keyword evidence="8" id="KW-1185">Reference proteome</keyword>
<gene>
    <name evidence="7" type="ORF">MHI_LOCUS887369</name>
</gene>
<dbReference type="GO" id="GO:0120170">
    <property type="term" value="F:intraciliary transport particle B binding"/>
    <property type="evidence" value="ECO:0007669"/>
    <property type="project" value="TreeGrafter"/>
</dbReference>
<reference evidence="7" key="1">
    <citation type="submission" date="2020-07" db="EMBL/GenBank/DDBJ databases">
        <authorList>
            <person name="Nazaruddin N."/>
        </authorList>
    </citation>
    <scope>NUCLEOTIDE SEQUENCE</scope>
</reference>
<organism evidence="7 8">
    <name type="scientific">Heterotrigona itama</name>
    <dbReference type="NCBI Taxonomy" id="395501"/>
    <lineage>
        <taxon>Eukaryota</taxon>
        <taxon>Metazoa</taxon>
        <taxon>Ecdysozoa</taxon>
        <taxon>Arthropoda</taxon>
        <taxon>Hexapoda</taxon>
        <taxon>Insecta</taxon>
        <taxon>Pterygota</taxon>
        <taxon>Neoptera</taxon>
        <taxon>Endopterygota</taxon>
        <taxon>Hymenoptera</taxon>
        <taxon>Apocrita</taxon>
        <taxon>Aculeata</taxon>
        <taxon>Apoidea</taxon>
        <taxon>Anthophila</taxon>
        <taxon>Apidae</taxon>
        <taxon>Heterotrigona</taxon>
    </lineage>
</organism>
<comment type="caution">
    <text evidence="7">The sequence shown here is derived from an EMBL/GenBank/DDBJ whole genome shotgun (WGS) entry which is preliminary data.</text>
</comment>
<dbReference type="GO" id="GO:0035735">
    <property type="term" value="P:intraciliary transport involved in cilium assembly"/>
    <property type="evidence" value="ECO:0007669"/>
    <property type="project" value="TreeGrafter"/>
</dbReference>
<evidence type="ECO:0000313" key="8">
    <source>
        <dbReference type="Proteomes" id="UP000752696"/>
    </source>
</evidence>